<feature type="signal peptide" evidence="3">
    <location>
        <begin position="1"/>
        <end position="23"/>
    </location>
</feature>
<evidence type="ECO:0000259" key="4">
    <source>
        <dbReference type="Pfam" id="PF04536"/>
    </source>
</evidence>
<accession>A0A150QW88</accession>
<feature type="domain" description="TPM" evidence="4">
    <location>
        <begin position="33"/>
        <end position="154"/>
    </location>
</feature>
<keyword evidence="2" id="KW-0472">Membrane</keyword>
<evidence type="ECO:0000256" key="2">
    <source>
        <dbReference type="SAM" id="Phobius"/>
    </source>
</evidence>
<feature type="compositionally biased region" description="Gly residues" evidence="1">
    <location>
        <begin position="389"/>
        <end position="405"/>
    </location>
</feature>
<reference evidence="5 6" key="1">
    <citation type="submission" date="2014-02" db="EMBL/GenBank/DDBJ databases">
        <title>The small core and large imbalanced accessory genome model reveals a collaborative survival strategy of Sorangium cellulosum strains in nature.</title>
        <authorList>
            <person name="Han K."/>
            <person name="Peng R."/>
            <person name="Blom J."/>
            <person name="Li Y.-Z."/>
        </authorList>
    </citation>
    <scope>NUCLEOTIDE SEQUENCE [LARGE SCALE GENOMIC DNA]</scope>
    <source>
        <strain evidence="5 6">So0008-312</strain>
    </source>
</reference>
<feature type="chain" id="PRO_5007567171" description="TPM domain-containing protein" evidence="3">
    <location>
        <begin position="24"/>
        <end position="405"/>
    </location>
</feature>
<evidence type="ECO:0000313" key="6">
    <source>
        <dbReference type="Proteomes" id="UP000075260"/>
    </source>
</evidence>
<feature type="transmembrane region" description="Helical" evidence="2">
    <location>
        <begin position="269"/>
        <end position="289"/>
    </location>
</feature>
<dbReference type="Gene3D" id="3.10.310.50">
    <property type="match status" value="1"/>
</dbReference>
<dbReference type="Pfam" id="PF04536">
    <property type="entry name" value="TPM_phosphatase"/>
    <property type="match status" value="1"/>
</dbReference>
<name>A0A150QW88_SORCE</name>
<gene>
    <name evidence="5" type="ORF">BE15_45585</name>
</gene>
<feature type="transmembrane region" description="Helical" evidence="2">
    <location>
        <begin position="301"/>
        <end position="322"/>
    </location>
</feature>
<feature type="transmembrane region" description="Helical" evidence="2">
    <location>
        <begin position="182"/>
        <end position="200"/>
    </location>
</feature>
<sequence length="405" mass="42103">MRLFLAAALGVLVMLFTASPALAAPAVTIEAAVNDHAGVLTQAERDDLTRKLHAHREKTGVQIAVLIVKTTGGVPIEDYSLEVAEAWGGGTKQQDNGVLYTLAIDDRRMRIEVGYGLEDILTDGVCRAVLDDSRDDLRRSRYGSAALFVVGRLVAITAEEKMGPGGAMAVLGSPSEHVLGRYVAHYTLGVLSGLLLGFVVRRGPRSPAQLGDVQRYMVAAQRGKLLSAATAILAFLIIPGLAAFASAWAYRARSEAAASTYLRTQAGPLLGVMLIATLMGLVAGRSLFLERGSEEPEIRRLRFFGLALAIVVPFAAGLFGFVATEASLFLALYMCFLFGFFPAMTLLPASGSAASSGSSSASSSASSSSPSYSSPSYSSSSSSSSSSGYSGGGGSFGGGGASSSW</sequence>
<dbReference type="Proteomes" id="UP000075260">
    <property type="component" value="Unassembled WGS sequence"/>
</dbReference>
<keyword evidence="3" id="KW-0732">Signal</keyword>
<proteinExistence type="predicted"/>
<feature type="region of interest" description="Disordered" evidence="1">
    <location>
        <begin position="353"/>
        <end position="405"/>
    </location>
</feature>
<keyword evidence="2" id="KW-1133">Transmembrane helix</keyword>
<dbReference type="InterPro" id="IPR007621">
    <property type="entry name" value="TPM_dom"/>
</dbReference>
<feature type="transmembrane region" description="Helical" evidence="2">
    <location>
        <begin position="225"/>
        <end position="249"/>
    </location>
</feature>
<dbReference type="EMBL" id="JEMA01000276">
    <property type="protein sequence ID" value="KYF72264.1"/>
    <property type="molecule type" value="Genomic_DNA"/>
</dbReference>
<dbReference type="AlphaFoldDB" id="A0A150QW88"/>
<protein>
    <recommendedName>
        <fullName evidence="4">TPM domain-containing protein</fullName>
    </recommendedName>
</protein>
<feature type="transmembrane region" description="Helical" evidence="2">
    <location>
        <begin position="328"/>
        <end position="347"/>
    </location>
</feature>
<evidence type="ECO:0000256" key="3">
    <source>
        <dbReference type="SAM" id="SignalP"/>
    </source>
</evidence>
<organism evidence="5 6">
    <name type="scientific">Sorangium cellulosum</name>
    <name type="common">Polyangium cellulosum</name>
    <dbReference type="NCBI Taxonomy" id="56"/>
    <lineage>
        <taxon>Bacteria</taxon>
        <taxon>Pseudomonadati</taxon>
        <taxon>Myxococcota</taxon>
        <taxon>Polyangia</taxon>
        <taxon>Polyangiales</taxon>
        <taxon>Polyangiaceae</taxon>
        <taxon>Sorangium</taxon>
    </lineage>
</organism>
<feature type="compositionally biased region" description="Low complexity" evidence="1">
    <location>
        <begin position="353"/>
        <end position="388"/>
    </location>
</feature>
<dbReference type="PANTHER" id="PTHR30373">
    <property type="entry name" value="UPF0603 PROTEIN YGCG"/>
    <property type="match status" value="1"/>
</dbReference>
<evidence type="ECO:0000313" key="5">
    <source>
        <dbReference type="EMBL" id="KYF72264.1"/>
    </source>
</evidence>
<comment type="caution">
    <text evidence="5">The sequence shown here is derived from an EMBL/GenBank/DDBJ whole genome shotgun (WGS) entry which is preliminary data.</text>
</comment>
<keyword evidence="2" id="KW-0812">Transmembrane</keyword>
<dbReference type="PANTHER" id="PTHR30373:SF2">
    <property type="entry name" value="UPF0603 PROTEIN YGCG"/>
    <property type="match status" value="1"/>
</dbReference>
<evidence type="ECO:0000256" key="1">
    <source>
        <dbReference type="SAM" id="MobiDB-lite"/>
    </source>
</evidence>